<evidence type="ECO:0000313" key="1">
    <source>
        <dbReference type="EMBL" id="QDT89080.1"/>
    </source>
</evidence>
<evidence type="ECO:0000313" key="2">
    <source>
        <dbReference type="Proteomes" id="UP000316855"/>
    </source>
</evidence>
<sequence length="29" mass="3212">MTAGSLRVGVERGRILSQLNTFPYGFIVE</sequence>
<organism evidence="1 2">
    <name type="scientific">Gimesia algae</name>
    <dbReference type="NCBI Taxonomy" id="2527971"/>
    <lineage>
        <taxon>Bacteria</taxon>
        <taxon>Pseudomonadati</taxon>
        <taxon>Planctomycetota</taxon>
        <taxon>Planctomycetia</taxon>
        <taxon>Planctomycetales</taxon>
        <taxon>Planctomycetaceae</taxon>
        <taxon>Gimesia</taxon>
    </lineage>
</organism>
<proteinExistence type="predicted"/>
<protein>
    <submittedName>
        <fullName evidence="1">Uncharacterized protein</fullName>
    </submittedName>
</protein>
<reference evidence="1 2" key="1">
    <citation type="submission" date="2019-02" db="EMBL/GenBank/DDBJ databases">
        <title>Deep-cultivation of Planctomycetes and their phenomic and genomic characterization uncovers novel biology.</title>
        <authorList>
            <person name="Wiegand S."/>
            <person name="Jogler M."/>
            <person name="Boedeker C."/>
            <person name="Pinto D."/>
            <person name="Vollmers J."/>
            <person name="Rivas-Marin E."/>
            <person name="Kohn T."/>
            <person name="Peeters S.H."/>
            <person name="Heuer A."/>
            <person name="Rast P."/>
            <person name="Oberbeckmann S."/>
            <person name="Bunk B."/>
            <person name="Jeske O."/>
            <person name="Meyerdierks A."/>
            <person name="Storesund J.E."/>
            <person name="Kallscheuer N."/>
            <person name="Luecker S."/>
            <person name="Lage O.M."/>
            <person name="Pohl T."/>
            <person name="Merkel B.J."/>
            <person name="Hornburger P."/>
            <person name="Mueller R.-W."/>
            <person name="Bruemmer F."/>
            <person name="Labrenz M."/>
            <person name="Spormann A.M."/>
            <person name="Op den Camp H."/>
            <person name="Overmann J."/>
            <person name="Amann R."/>
            <person name="Jetten M.S.M."/>
            <person name="Mascher T."/>
            <person name="Medema M.H."/>
            <person name="Devos D.P."/>
            <person name="Kaster A.-K."/>
            <person name="Ovreas L."/>
            <person name="Rohde M."/>
            <person name="Galperin M.Y."/>
            <person name="Jogler C."/>
        </authorList>
    </citation>
    <scope>NUCLEOTIDE SEQUENCE [LARGE SCALE GENOMIC DNA]</scope>
    <source>
        <strain evidence="1 2">Pan161</strain>
    </source>
</reference>
<keyword evidence="2" id="KW-1185">Reference proteome</keyword>
<dbReference type="AlphaFoldDB" id="A0A517V7U9"/>
<gene>
    <name evidence="1" type="ORF">Pan161_07050</name>
</gene>
<accession>A0A517V7U9</accession>
<dbReference type="Proteomes" id="UP000316855">
    <property type="component" value="Chromosome"/>
</dbReference>
<dbReference type="EMBL" id="CP036343">
    <property type="protein sequence ID" value="QDT89080.1"/>
    <property type="molecule type" value="Genomic_DNA"/>
</dbReference>
<dbReference type="KEGG" id="gax:Pan161_07050"/>
<name>A0A517V7U9_9PLAN</name>